<protein>
    <submittedName>
        <fullName evidence="1">Uncharacterized protein</fullName>
    </submittedName>
</protein>
<dbReference type="Proteomes" id="UP001163036">
    <property type="component" value="Plasmid pVP-16-VB00198-1"/>
</dbReference>
<evidence type="ECO:0000313" key="2">
    <source>
        <dbReference type="Proteomes" id="UP001163036"/>
    </source>
</evidence>
<keyword evidence="1" id="KW-0614">Plasmid</keyword>
<dbReference type="EMBL" id="CP097357">
    <property type="protein sequence ID" value="UYV29811.1"/>
    <property type="molecule type" value="Genomic_DNA"/>
</dbReference>
<organism evidence="1 2">
    <name type="scientific">Vibrio parahaemolyticus</name>
    <dbReference type="NCBI Taxonomy" id="670"/>
    <lineage>
        <taxon>Bacteria</taxon>
        <taxon>Pseudomonadati</taxon>
        <taxon>Pseudomonadota</taxon>
        <taxon>Gammaproteobacteria</taxon>
        <taxon>Vibrionales</taxon>
        <taxon>Vibrionaceae</taxon>
        <taxon>Vibrio</taxon>
    </lineage>
</organism>
<name>A0A8H9N8S5_VIBPH</name>
<gene>
    <name evidence="1" type="ORF">M5598_27915</name>
</gene>
<proteinExistence type="predicted"/>
<geneLocation type="plasmid" evidence="1 2">
    <name>pVP-16-VB00198-1</name>
</geneLocation>
<reference evidence="1" key="1">
    <citation type="submission" date="2022-05" db="EMBL/GenBank/DDBJ databases">
        <title>Megaplasmid of Vibrio parahaemolyticus.</title>
        <authorList>
            <person name="Strauch E."/>
            <person name="Borowiak M."/>
        </authorList>
    </citation>
    <scope>NUCLEOTIDE SEQUENCE</scope>
    <source>
        <strain evidence="1">16-VB00198</strain>
        <plasmid evidence="1">pVP-16-VB00198-1</plasmid>
    </source>
</reference>
<evidence type="ECO:0000313" key="1">
    <source>
        <dbReference type="EMBL" id="UYV29811.1"/>
    </source>
</evidence>
<accession>A0A8H9N8S5</accession>
<sequence length="140" mass="16045">MNTNIRPENTGVYELNCKIAKALNLPHKQELDKKEQASGDWDERSVHIRVHNYDRLKPYDFTRNIPLLIAYAACYGIDLINSGEKPKSIATYRNSDSEIEPKEFVGETVSEVLIKAILAHCETLKPTEPQFLAYDYKSML</sequence>
<dbReference type="RefSeq" id="WP_054391187.1">
    <property type="nucleotide sequence ID" value="NZ_CP062152.1"/>
</dbReference>
<dbReference type="AlphaFoldDB" id="A0A8H9N8S5"/>